<feature type="signal peptide" evidence="2">
    <location>
        <begin position="1"/>
        <end position="23"/>
    </location>
</feature>
<dbReference type="Pfam" id="PF13290">
    <property type="entry name" value="CHB_HEX_C_1"/>
    <property type="match status" value="1"/>
</dbReference>
<dbReference type="InterPro" id="IPR004843">
    <property type="entry name" value="Calcineurin-like_PHP"/>
</dbReference>
<dbReference type="Proteomes" id="UP000325576">
    <property type="component" value="Unassembled WGS sequence"/>
</dbReference>
<feature type="region of interest" description="Disordered" evidence="1">
    <location>
        <begin position="23"/>
        <end position="58"/>
    </location>
</feature>
<comment type="caution">
    <text evidence="5">The sequence shown here is derived from an EMBL/GenBank/DDBJ whole genome shotgun (WGS) entry which is preliminary data.</text>
</comment>
<protein>
    <submittedName>
        <fullName evidence="5">Phosphoesterase</fullName>
    </submittedName>
</protein>
<evidence type="ECO:0000256" key="1">
    <source>
        <dbReference type="SAM" id="MobiDB-lite"/>
    </source>
</evidence>
<sequence length="556" mass="59661">MRRTTIAIAAVTAALAVPGIAPAESQAEPSWGSSSFEWGSSSGENNTPPAAPGVSVPGGRYEHPVDLTFTAERGATVRYTLDGTTPTTDSQAATPGRPLQIAQDTNVTVAAFRGDHASAAVSFGYLIKTSEKPLAQVVVMSDVHVGDHANNDKKYESFFDTIGSIFPKPDAILSNGDMINDNGDGKGPDHKIVAEIFQANLARKGMNDTQLLISNGNHDASLAAIRAGYPAEWFPDSGGGYYESDVSGVHLFTVNTETYNNDSAQRNWLKSRLTEITAESGNLTKPILVQGHRPASNTAMDGQQASNPRLTEDLSAFPQAIFFSGHSHLNNNDDRSIHQRDFTSVNDGSMSYIEIDHGYQMVTESGLANRFESPTAQALFVEVYQDRTEINRINMAADKHDIYTGGAWSANWQPPYSSAGTLSGSGWTVELDGSTNQQIKDNFRYTSGARNTNAPEFTTATPLSVSTGANGETALRIAQAKDDQMVHHYAVEVTDTATGAKVVSSKVLSDFYFMPRPNSLDIPIPDAAAGTAYDARVEAVDAYGNRSPVTTLAFTR</sequence>
<dbReference type="Gene3D" id="3.60.21.10">
    <property type="match status" value="1"/>
</dbReference>
<dbReference type="EMBL" id="MRBO01000808">
    <property type="protein sequence ID" value="KAB2581681.1"/>
    <property type="molecule type" value="Genomic_DNA"/>
</dbReference>
<organism evidence="5 6">
    <name type="scientific">Rhodococcus erythropolis</name>
    <name type="common">Arthrobacter picolinophilus</name>
    <dbReference type="NCBI Taxonomy" id="1833"/>
    <lineage>
        <taxon>Bacteria</taxon>
        <taxon>Bacillati</taxon>
        <taxon>Actinomycetota</taxon>
        <taxon>Actinomycetes</taxon>
        <taxon>Mycobacteriales</taxon>
        <taxon>Nocardiaceae</taxon>
        <taxon>Rhodococcus</taxon>
        <taxon>Rhodococcus erythropolis group</taxon>
    </lineage>
</organism>
<dbReference type="SUPFAM" id="SSF56300">
    <property type="entry name" value="Metallo-dependent phosphatases"/>
    <property type="match status" value="1"/>
</dbReference>
<feature type="compositionally biased region" description="Low complexity" evidence="1">
    <location>
        <begin position="30"/>
        <end position="44"/>
    </location>
</feature>
<proteinExistence type="predicted"/>
<evidence type="ECO:0000313" key="5">
    <source>
        <dbReference type="EMBL" id="KAB2581681.1"/>
    </source>
</evidence>
<keyword evidence="2" id="KW-0732">Signal</keyword>
<feature type="domain" description="GH29D-like beta-sandwich" evidence="4">
    <location>
        <begin position="57"/>
        <end position="121"/>
    </location>
</feature>
<gene>
    <name evidence="5" type="ORF">BS297_29650</name>
</gene>
<feature type="chain" id="PRO_5041038824" evidence="2">
    <location>
        <begin position="24"/>
        <end position="556"/>
    </location>
</feature>
<dbReference type="InterPro" id="IPR059177">
    <property type="entry name" value="GH29D-like_dom"/>
</dbReference>
<feature type="domain" description="Calcineurin-like phosphoesterase" evidence="3">
    <location>
        <begin position="137"/>
        <end position="328"/>
    </location>
</feature>
<dbReference type="GO" id="GO:0016787">
    <property type="term" value="F:hydrolase activity"/>
    <property type="evidence" value="ECO:0007669"/>
    <property type="project" value="InterPro"/>
</dbReference>
<dbReference type="Pfam" id="PF00149">
    <property type="entry name" value="Metallophos"/>
    <property type="match status" value="1"/>
</dbReference>
<evidence type="ECO:0000259" key="4">
    <source>
        <dbReference type="Pfam" id="PF13290"/>
    </source>
</evidence>
<name>A0A0C3A455_RHOER</name>
<dbReference type="InterPro" id="IPR029052">
    <property type="entry name" value="Metallo-depent_PP-like"/>
</dbReference>
<accession>A0A0C3A455</accession>
<dbReference type="AlphaFoldDB" id="A0A0C3A455"/>
<evidence type="ECO:0000256" key="2">
    <source>
        <dbReference type="SAM" id="SignalP"/>
    </source>
</evidence>
<evidence type="ECO:0000313" key="6">
    <source>
        <dbReference type="Proteomes" id="UP000325576"/>
    </source>
</evidence>
<reference evidence="5 6" key="1">
    <citation type="journal article" date="2017" name="Poromechanics V (2013)">
        <title>Genomic Characterization of the Arsenic-Tolerant Actinobacterium, &lt;i&gt;Rhodococcus erythropolis&lt;/i&gt; S43.</title>
        <authorList>
            <person name="Retamal-Morales G."/>
            <person name="Mehnert M."/>
            <person name="Schwabe R."/>
            <person name="Tischler D."/>
            <person name="Schloemann M."/>
            <person name="Levican G.J."/>
        </authorList>
    </citation>
    <scope>NUCLEOTIDE SEQUENCE [LARGE SCALE GENOMIC DNA]</scope>
    <source>
        <strain evidence="5 6">S43</strain>
    </source>
</reference>
<evidence type="ECO:0000259" key="3">
    <source>
        <dbReference type="Pfam" id="PF00149"/>
    </source>
</evidence>